<protein>
    <submittedName>
        <fullName evidence="3">Esterase-like activity of phytase family protein</fullName>
    </submittedName>
</protein>
<feature type="chain" id="PRO_5043513317" evidence="1">
    <location>
        <begin position="29"/>
        <end position="454"/>
    </location>
</feature>
<dbReference type="Pfam" id="PF13449">
    <property type="entry name" value="Phytase-like"/>
    <property type="match status" value="1"/>
</dbReference>
<dbReference type="AlphaFoldDB" id="A0AAU1I7T1"/>
<dbReference type="PANTHER" id="PTHR37957:SF1">
    <property type="entry name" value="PHYTASE-LIKE DOMAIN-CONTAINING PROTEIN"/>
    <property type="match status" value="1"/>
</dbReference>
<sequence length="454" mass="47738">MSPHATGRRHAQRLVAGGVPLAVIAALAATGPAAGAGDEGSVASKSRAAHVVHTATLGDIPLGAFSNTLLPGSVDNDRGVDLGGIGSDIYPAGRKGEFWTLTDRGPNGQIKVDGTKRRTFPVPGFDPAIVKIRVAGGTVRVLDAIPITTTSGKPVTGLSNQASRDEAPYSYDARTPLAFNPNGLDTEGIVRAADGSFWLADEYGPSLVHVSARGKVLTRYVPEGLRLTGADYPVVEALPSVLLHRKINRGFEGLAQLPAGDLVMAVQSPLSLPDTDAGEASRTTRLLRFSPKKKAVTAEYAYRFDPVNVVDPSEDDTSELKISSVVAVGGNRLLVEERTDKAARLHLVRLDRAANILGGPWEDDTTSPSLEQLDDPAGSGVPVLSKRLVVDLGTVKGVPGKIEGIARVDRDTLALINDNDFGMTDGEGAFDAQGRLVDSGIETSVIYVRLPRGI</sequence>
<evidence type="ECO:0000313" key="3">
    <source>
        <dbReference type="EMBL" id="WTP90351.1"/>
    </source>
</evidence>
<dbReference type="PANTHER" id="PTHR37957">
    <property type="entry name" value="BLR7070 PROTEIN"/>
    <property type="match status" value="1"/>
</dbReference>
<feature type="signal peptide" evidence="1">
    <location>
        <begin position="1"/>
        <end position="28"/>
    </location>
</feature>
<keyword evidence="1" id="KW-0732">Signal</keyword>
<evidence type="ECO:0000256" key="1">
    <source>
        <dbReference type="SAM" id="SignalP"/>
    </source>
</evidence>
<feature type="domain" description="Phytase-like" evidence="2">
    <location>
        <begin position="82"/>
        <end position="421"/>
    </location>
</feature>
<reference evidence="3" key="1">
    <citation type="submission" date="2022-10" db="EMBL/GenBank/DDBJ databases">
        <title>The complete genomes of actinobacterial strains from the NBC collection.</title>
        <authorList>
            <person name="Joergensen T.S."/>
            <person name="Alvarez Arevalo M."/>
            <person name="Sterndorff E.B."/>
            <person name="Faurdal D."/>
            <person name="Vuksanovic O."/>
            <person name="Mourched A.-S."/>
            <person name="Charusanti P."/>
            <person name="Shaw S."/>
            <person name="Blin K."/>
            <person name="Weber T."/>
        </authorList>
    </citation>
    <scope>NUCLEOTIDE SEQUENCE</scope>
    <source>
        <strain evidence="3">NBC 00180</strain>
    </source>
</reference>
<gene>
    <name evidence="3" type="ORF">OG477_35560</name>
</gene>
<dbReference type="InterPro" id="IPR027372">
    <property type="entry name" value="Phytase-like_dom"/>
</dbReference>
<evidence type="ECO:0000259" key="2">
    <source>
        <dbReference type="Pfam" id="PF13449"/>
    </source>
</evidence>
<organism evidence="3">
    <name type="scientific">Streptomyces sp. NBC_00180</name>
    <dbReference type="NCBI Taxonomy" id="2903632"/>
    <lineage>
        <taxon>Bacteria</taxon>
        <taxon>Bacillati</taxon>
        <taxon>Actinomycetota</taxon>
        <taxon>Actinomycetes</taxon>
        <taxon>Kitasatosporales</taxon>
        <taxon>Streptomycetaceae</taxon>
        <taxon>Streptomyces</taxon>
    </lineage>
</organism>
<accession>A0AAU1I7T1</accession>
<dbReference type="EMBL" id="CP108140">
    <property type="protein sequence ID" value="WTP90351.1"/>
    <property type="molecule type" value="Genomic_DNA"/>
</dbReference>
<name>A0AAU1I7T1_9ACTN</name>
<proteinExistence type="predicted"/>